<evidence type="ECO:0000259" key="5">
    <source>
        <dbReference type="Pfam" id="PF05920"/>
    </source>
</evidence>
<dbReference type="GO" id="GO:0003677">
    <property type="term" value="F:DNA binding"/>
    <property type="evidence" value="ECO:0007669"/>
    <property type="project" value="UniProtKB-KW"/>
</dbReference>
<feature type="compositionally biased region" description="Polar residues" evidence="4">
    <location>
        <begin position="107"/>
        <end position="124"/>
    </location>
</feature>
<keyword evidence="1" id="KW-0238">DNA-binding</keyword>
<dbReference type="Proteomes" id="UP000305883">
    <property type="component" value="Unassembled WGS sequence"/>
</dbReference>
<dbReference type="OrthoDB" id="10056939at2759"/>
<name>A0A4T0VWV4_9PEZI</name>
<dbReference type="InterPro" id="IPR008422">
    <property type="entry name" value="KN_HD"/>
</dbReference>
<dbReference type="InterPro" id="IPR009057">
    <property type="entry name" value="Homeodomain-like_sf"/>
</dbReference>
<protein>
    <recommendedName>
        <fullName evidence="5">KN homeodomain domain-containing protein</fullName>
    </recommendedName>
</protein>
<keyword evidence="3" id="KW-0539">Nucleus</keyword>
<evidence type="ECO:0000256" key="4">
    <source>
        <dbReference type="SAM" id="MobiDB-lite"/>
    </source>
</evidence>
<dbReference type="CDD" id="cd00086">
    <property type="entry name" value="homeodomain"/>
    <property type="match status" value="1"/>
</dbReference>
<feature type="domain" description="KN homeodomain" evidence="5">
    <location>
        <begin position="83"/>
        <end position="109"/>
    </location>
</feature>
<keyword evidence="2" id="KW-0371">Homeobox</keyword>
<feature type="region of interest" description="Disordered" evidence="4">
    <location>
        <begin position="55"/>
        <end position="74"/>
    </location>
</feature>
<evidence type="ECO:0000313" key="6">
    <source>
        <dbReference type="EMBL" id="TIC97142.1"/>
    </source>
</evidence>
<sequence>MKSAPYRTSGYAYGYHHPSRVQSPSLDAIHPFDRTPFSAAGYGHYPEFTRIEEPGAMGMQGDSKQRKHRENFSEETRGKLRAWLVAHLDRPFPNKYEKQDLMHQTGLSKIDSLSSHSGESTIFPSTERGEFDDGKRSSVLLSEADVFDEDLDSLKHQSSAQIKRGSV</sequence>
<organism evidence="6 7">
    <name type="scientific">Colletotrichum higginsianum</name>
    <dbReference type="NCBI Taxonomy" id="80884"/>
    <lineage>
        <taxon>Eukaryota</taxon>
        <taxon>Fungi</taxon>
        <taxon>Dikarya</taxon>
        <taxon>Ascomycota</taxon>
        <taxon>Pezizomycotina</taxon>
        <taxon>Sordariomycetes</taxon>
        <taxon>Hypocreomycetidae</taxon>
        <taxon>Glomerellales</taxon>
        <taxon>Glomerellaceae</taxon>
        <taxon>Colletotrichum</taxon>
        <taxon>Colletotrichum destructivum species complex</taxon>
    </lineage>
</organism>
<evidence type="ECO:0000256" key="1">
    <source>
        <dbReference type="ARBA" id="ARBA00023125"/>
    </source>
</evidence>
<dbReference type="InterPro" id="IPR001356">
    <property type="entry name" value="HD"/>
</dbReference>
<reference evidence="6 7" key="1">
    <citation type="journal article" date="2019" name="Genome Biol. Evol.">
        <title>Genomic Plasticity Mediated by Transposable Elements in the Plant Pathogenic Fungus Colletotrichum higginsianum.</title>
        <authorList>
            <person name="Tsushima A."/>
            <person name="Gan P."/>
            <person name="Kumakura N."/>
            <person name="Narusaka M."/>
            <person name="Takano Y."/>
            <person name="Narusaka Y."/>
            <person name="Shirasu K."/>
        </authorList>
    </citation>
    <scope>NUCLEOTIDE SEQUENCE [LARGE SCALE GENOMIC DNA]</scope>
    <source>
        <strain evidence="6 7">MAFF305635-RFP</strain>
    </source>
</reference>
<accession>A0A4T0VWV4</accession>
<evidence type="ECO:0000313" key="7">
    <source>
        <dbReference type="Proteomes" id="UP000305883"/>
    </source>
</evidence>
<comment type="caution">
    <text evidence="6">The sequence shown here is derived from an EMBL/GenBank/DDBJ whole genome shotgun (WGS) entry which is preliminary data.</text>
</comment>
<dbReference type="AlphaFoldDB" id="A0A4T0VWV4"/>
<proteinExistence type="predicted"/>
<dbReference type="GO" id="GO:0006355">
    <property type="term" value="P:regulation of DNA-templated transcription"/>
    <property type="evidence" value="ECO:0007669"/>
    <property type="project" value="InterPro"/>
</dbReference>
<evidence type="ECO:0000256" key="2">
    <source>
        <dbReference type="ARBA" id="ARBA00023155"/>
    </source>
</evidence>
<evidence type="ECO:0000256" key="3">
    <source>
        <dbReference type="ARBA" id="ARBA00023242"/>
    </source>
</evidence>
<dbReference type="SUPFAM" id="SSF46689">
    <property type="entry name" value="Homeodomain-like"/>
    <property type="match status" value="1"/>
</dbReference>
<gene>
    <name evidence="6" type="ORF">CH35J_006549</name>
</gene>
<dbReference type="Gene3D" id="1.10.10.60">
    <property type="entry name" value="Homeodomain-like"/>
    <property type="match status" value="1"/>
</dbReference>
<dbReference type="EMBL" id="MWPZ01000005">
    <property type="protein sequence ID" value="TIC97142.1"/>
    <property type="molecule type" value="Genomic_DNA"/>
</dbReference>
<feature type="region of interest" description="Disordered" evidence="4">
    <location>
        <begin position="107"/>
        <end position="135"/>
    </location>
</feature>
<dbReference type="Pfam" id="PF05920">
    <property type="entry name" value="Homeobox_KN"/>
    <property type="match status" value="1"/>
</dbReference>